<evidence type="ECO:0000313" key="3">
    <source>
        <dbReference type="Proteomes" id="UP001168380"/>
    </source>
</evidence>
<name>A0ABT8TKC5_9GAMM</name>
<dbReference type="RefSeq" id="WP_302714409.1">
    <property type="nucleotide sequence ID" value="NZ_JAULRT010000062.1"/>
</dbReference>
<evidence type="ECO:0000259" key="1">
    <source>
        <dbReference type="Pfam" id="PF01636"/>
    </source>
</evidence>
<dbReference type="InterPro" id="IPR002575">
    <property type="entry name" value="Aminoglycoside_PTrfase"/>
</dbReference>
<sequence length="357" mass="39881">MVATNQEQDQRRAALARWVSGVLARDCQLVALGGDAGARRYFTLAQQPALLAVDAPPESENTAQFMRVADMLRQRGIRVPEVQAADAEKGFLLVEHLGQTLLADAVTVDTAPLLYGEALFTLLGMAQIPTAGAQVPVYDRAFVLRELEIFRQWFVSQLLGITLSDAEQLLCDSLFELLAQAALTQPQVFMHRDYHSRNILLLEQRPAVIDFQDAVIGPVTYDLVSLLKDCYLKLPAADRRRWALVYGDLARDAGLIDPPSAEAFLRDFDWMGLQRHLKVLGIFARLALRDNKPRYLNDLPRVLGYVLEVLDGYTELSDFGHWFRARIMPACEQSDWFLQSGLHSTAYPAPAAQGESP</sequence>
<reference evidence="2" key="1">
    <citation type="submission" date="2023-07" db="EMBL/GenBank/DDBJ databases">
        <title>Gilvimarinus algae sp. nov., isolated from the surface of Kelp.</title>
        <authorList>
            <person name="Sun Y.Y."/>
            <person name="Gong Y."/>
            <person name="Du Z.J."/>
        </authorList>
    </citation>
    <scope>NUCLEOTIDE SEQUENCE</scope>
    <source>
        <strain evidence="2">SDUM040014</strain>
    </source>
</reference>
<comment type="caution">
    <text evidence="2">The sequence shown here is derived from an EMBL/GenBank/DDBJ whole genome shotgun (WGS) entry which is preliminary data.</text>
</comment>
<dbReference type="InterPro" id="IPR011009">
    <property type="entry name" value="Kinase-like_dom_sf"/>
</dbReference>
<evidence type="ECO:0000313" key="2">
    <source>
        <dbReference type="EMBL" id="MDO3383563.1"/>
    </source>
</evidence>
<feature type="domain" description="Aminoglycoside phosphotransferase" evidence="1">
    <location>
        <begin position="30"/>
        <end position="247"/>
    </location>
</feature>
<dbReference type="SUPFAM" id="SSF56112">
    <property type="entry name" value="Protein kinase-like (PK-like)"/>
    <property type="match status" value="1"/>
</dbReference>
<dbReference type="Proteomes" id="UP001168380">
    <property type="component" value="Unassembled WGS sequence"/>
</dbReference>
<organism evidence="2 3">
    <name type="scientific">Gilvimarinus algae</name>
    <dbReference type="NCBI Taxonomy" id="3058037"/>
    <lineage>
        <taxon>Bacteria</taxon>
        <taxon>Pseudomonadati</taxon>
        <taxon>Pseudomonadota</taxon>
        <taxon>Gammaproteobacteria</taxon>
        <taxon>Cellvibrionales</taxon>
        <taxon>Cellvibrionaceae</taxon>
        <taxon>Gilvimarinus</taxon>
    </lineage>
</organism>
<keyword evidence="3" id="KW-1185">Reference proteome</keyword>
<accession>A0ABT8TKC5</accession>
<dbReference type="Gene3D" id="3.90.1200.10">
    <property type="match status" value="1"/>
</dbReference>
<dbReference type="Pfam" id="PF01636">
    <property type="entry name" value="APH"/>
    <property type="match status" value="1"/>
</dbReference>
<proteinExistence type="predicted"/>
<gene>
    <name evidence="2" type="ORF">QWI16_15385</name>
</gene>
<dbReference type="EMBL" id="JAULRT010000062">
    <property type="protein sequence ID" value="MDO3383563.1"/>
    <property type="molecule type" value="Genomic_DNA"/>
</dbReference>
<protein>
    <submittedName>
        <fullName evidence="2">Phosphotransferase</fullName>
    </submittedName>
</protein>
<dbReference type="Gene3D" id="3.30.200.20">
    <property type="entry name" value="Phosphorylase Kinase, domain 1"/>
    <property type="match status" value="1"/>
</dbReference>